<dbReference type="STRING" id="296218.AWN68_13960"/>
<dbReference type="Gene3D" id="3.40.50.150">
    <property type="entry name" value="Vaccinia Virus protein VP39"/>
    <property type="match status" value="1"/>
</dbReference>
<keyword evidence="2" id="KW-1185">Reference proteome</keyword>
<dbReference type="Proteomes" id="UP000075615">
    <property type="component" value="Unassembled WGS sequence"/>
</dbReference>
<evidence type="ECO:0008006" key="3">
    <source>
        <dbReference type="Google" id="ProtNLM"/>
    </source>
</evidence>
<name>A0A150XW59_9BACT</name>
<dbReference type="Pfam" id="PF13578">
    <property type="entry name" value="Methyltransf_24"/>
    <property type="match status" value="1"/>
</dbReference>
<organism evidence="1 2">
    <name type="scientific">Roseivirga echinicomitans</name>
    <dbReference type="NCBI Taxonomy" id="296218"/>
    <lineage>
        <taxon>Bacteria</taxon>
        <taxon>Pseudomonadati</taxon>
        <taxon>Bacteroidota</taxon>
        <taxon>Cytophagia</taxon>
        <taxon>Cytophagales</taxon>
        <taxon>Roseivirgaceae</taxon>
        <taxon>Roseivirga</taxon>
    </lineage>
</organism>
<proteinExistence type="predicted"/>
<evidence type="ECO:0000313" key="2">
    <source>
        <dbReference type="Proteomes" id="UP000075615"/>
    </source>
</evidence>
<dbReference type="SUPFAM" id="SSF53335">
    <property type="entry name" value="S-adenosyl-L-methionine-dependent methyltransferases"/>
    <property type="match status" value="1"/>
</dbReference>
<dbReference type="AlphaFoldDB" id="A0A150XW59"/>
<accession>A0A150XW59</accession>
<evidence type="ECO:0000313" key="1">
    <source>
        <dbReference type="EMBL" id="KYG82882.1"/>
    </source>
</evidence>
<sequence>MNEHSLHSPFLYPFYTEVVKKDNKIGFEEIEVLRKSLLQNDEEILIEDLGAGSRISNSDSRKVSQIAKHASTPARFSRLLNRIITHFDYTHIVELGTSLGLNSAYMASAKEDVQLFTFEGSTSIANLAKQNLSELNCSNYQLIEGNIDNTLPQWIENAPHINLAYIDANHRYEPTLRYFELLLPKITTSGMIILDDIHWSKEMNDAWKVLKKHPKVSLSIDLFEAGILFLQPDLMKENYILEF</sequence>
<reference evidence="1 2" key="1">
    <citation type="submission" date="2016-01" db="EMBL/GenBank/DDBJ databases">
        <title>Genome sequencing of Roseivirga echinicomitans KMM 6058.</title>
        <authorList>
            <person name="Selvaratnam C."/>
            <person name="Thevarajoo S."/>
            <person name="Goh K.M."/>
            <person name="Ee R."/>
            <person name="Chan K.-G."/>
            <person name="Chong C.S."/>
        </authorList>
    </citation>
    <scope>NUCLEOTIDE SEQUENCE [LARGE SCALE GENOMIC DNA]</scope>
    <source>
        <strain evidence="1 2">KMM 6058</strain>
    </source>
</reference>
<gene>
    <name evidence="1" type="ORF">AWN68_13960</name>
</gene>
<comment type="caution">
    <text evidence="1">The sequence shown here is derived from an EMBL/GenBank/DDBJ whole genome shotgun (WGS) entry which is preliminary data.</text>
</comment>
<dbReference type="InterPro" id="IPR029063">
    <property type="entry name" value="SAM-dependent_MTases_sf"/>
</dbReference>
<dbReference type="EMBL" id="LRDB01000002">
    <property type="protein sequence ID" value="KYG82882.1"/>
    <property type="molecule type" value="Genomic_DNA"/>
</dbReference>
<protein>
    <recommendedName>
        <fullName evidence="3">SAM-dependent methyltransferase</fullName>
    </recommendedName>
</protein>